<feature type="non-terminal residue" evidence="1">
    <location>
        <position position="1"/>
    </location>
</feature>
<gene>
    <name evidence="1" type="ORF">K8W20_15590</name>
</gene>
<reference evidence="1" key="2">
    <citation type="submission" date="2021-09" db="EMBL/GenBank/DDBJ databases">
        <authorList>
            <person name="Gilroy R."/>
        </authorList>
    </citation>
    <scope>NUCLEOTIDE SEQUENCE</scope>
    <source>
        <strain evidence="1">ChiSjej2B20-17149</strain>
    </source>
</reference>
<evidence type="ECO:0000313" key="1">
    <source>
        <dbReference type="EMBL" id="HJH20127.1"/>
    </source>
</evidence>
<proteinExistence type="predicted"/>
<name>A0A921NJR4_9PSED</name>
<evidence type="ECO:0000313" key="2">
    <source>
        <dbReference type="Proteomes" id="UP000752172"/>
    </source>
</evidence>
<reference evidence="1" key="1">
    <citation type="journal article" date="2021" name="PeerJ">
        <title>Extensive microbial diversity within the chicken gut microbiome revealed by metagenomics and culture.</title>
        <authorList>
            <person name="Gilroy R."/>
            <person name="Ravi A."/>
            <person name="Getino M."/>
            <person name="Pursley I."/>
            <person name="Horton D.L."/>
            <person name="Alikhan N.F."/>
            <person name="Baker D."/>
            <person name="Gharbi K."/>
            <person name="Hall N."/>
            <person name="Watson M."/>
            <person name="Adriaenssens E.M."/>
            <person name="Foster-Nyarko E."/>
            <person name="Jarju S."/>
            <person name="Secka A."/>
            <person name="Antonio M."/>
            <person name="Oren A."/>
            <person name="Chaudhuri R.R."/>
            <person name="La Ragione R."/>
            <person name="Hildebrand F."/>
            <person name="Pallen M.J."/>
        </authorList>
    </citation>
    <scope>NUCLEOTIDE SEQUENCE</scope>
    <source>
        <strain evidence="1">ChiSjej2B20-17149</strain>
    </source>
</reference>
<dbReference type="Proteomes" id="UP000752172">
    <property type="component" value="Unassembled WGS sequence"/>
</dbReference>
<sequence>FADLPKPLRLLKRGLRRHTNGDRIMMQVLAAVPIAGLEPVLVAVELVLESGSLSADHILNVLARLTSTAPPPSVETSLQLKVAPVANTARYDRLRTTDEENRNA</sequence>
<dbReference type="EMBL" id="DYTS01000275">
    <property type="protein sequence ID" value="HJH20127.1"/>
    <property type="molecule type" value="Genomic_DNA"/>
</dbReference>
<protein>
    <submittedName>
        <fullName evidence="1">IS21 family transposase</fullName>
    </submittedName>
</protein>
<organism evidence="1 2">
    <name type="scientific">Pseudomonas lactis</name>
    <dbReference type="NCBI Taxonomy" id="1615674"/>
    <lineage>
        <taxon>Bacteria</taxon>
        <taxon>Pseudomonadati</taxon>
        <taxon>Pseudomonadota</taxon>
        <taxon>Gammaproteobacteria</taxon>
        <taxon>Pseudomonadales</taxon>
        <taxon>Pseudomonadaceae</taxon>
        <taxon>Pseudomonas</taxon>
    </lineage>
</organism>
<dbReference type="AlphaFoldDB" id="A0A921NJR4"/>
<accession>A0A921NJR4</accession>
<comment type="caution">
    <text evidence="1">The sequence shown here is derived from an EMBL/GenBank/DDBJ whole genome shotgun (WGS) entry which is preliminary data.</text>
</comment>